<feature type="chain" id="PRO_5047487789" description="DUF5648 domain-containing protein" evidence="1">
    <location>
        <begin position="28"/>
        <end position="434"/>
    </location>
</feature>
<feature type="signal peptide" evidence="1">
    <location>
        <begin position="1"/>
        <end position="27"/>
    </location>
</feature>
<accession>A0ABS5URT0</accession>
<sequence>MKHFGKAFVAFAAAAGIAVAGVPAANAAFVPENSPNTFANYSISNVKVSDIGSDSATVTFNWKITMYEGYITPDGMGGGYRPIAFNPAYVKSVCAVADISRVTDITPIANDSTTDWGSTIATWPEDYVCGSSGTDRALHERDLNLPKSHEANSGTFLAAKYSGQSFWQADNGAQWDGKSGSGTFSVKLTGLTPGTTYGNNLDNIDSSYTDPLYWTYNKFDALWRDGVKTKTAVDLRSARVGLHVDLKSGTPVSDYNESNKSEINKLAFDFTPGAIPDFTTLKAGETKPDKPTPSSHAVVYRAFNPNETRGGSHLYTTSKAEYNKVIQAGWRGEGPQFEASSNEKDTPVYRLYNPNDGSHHYTLSAKERDALVRAGWRSENVAWYVAADATTPVYRVYNPNTGEHVFTVSKPEASAAVKAGWHDEGTAFNAYLAQ</sequence>
<evidence type="ECO:0000313" key="3">
    <source>
        <dbReference type="EMBL" id="MBT1173525.1"/>
    </source>
</evidence>
<gene>
    <name evidence="3" type="ORF">JS528_09270</name>
</gene>
<proteinExistence type="predicted"/>
<evidence type="ECO:0000256" key="1">
    <source>
        <dbReference type="SAM" id="SignalP"/>
    </source>
</evidence>
<dbReference type="Pfam" id="PF18885">
    <property type="entry name" value="DUF5648"/>
    <property type="match status" value="1"/>
</dbReference>
<organism evidence="3 4">
    <name type="scientific">Bifidobacterium santillanense</name>
    <dbReference type="NCBI Taxonomy" id="2809028"/>
    <lineage>
        <taxon>Bacteria</taxon>
        <taxon>Bacillati</taxon>
        <taxon>Actinomycetota</taxon>
        <taxon>Actinomycetes</taxon>
        <taxon>Bifidobacteriales</taxon>
        <taxon>Bifidobacteriaceae</taxon>
        <taxon>Bifidobacterium</taxon>
    </lineage>
</organism>
<reference evidence="3 4" key="1">
    <citation type="journal article" date="2021" name="Environ. Microbiol.">
        <title>Genetic insights into the dark matter of the mammalian gut microbiota through targeted genome reconstruction.</title>
        <authorList>
            <person name="Lugli G.A."/>
            <person name="Alessandri G."/>
            <person name="Milani C."/>
            <person name="Viappiani A."/>
            <person name="Fontana F."/>
            <person name="Tarracchini C."/>
            <person name="Mancabelli L."/>
            <person name="Argentini C."/>
            <person name="Ruiz L."/>
            <person name="Margolles A."/>
            <person name="van Sinderen D."/>
            <person name="Turroni F."/>
            <person name="Ventura M."/>
        </authorList>
    </citation>
    <scope>NUCLEOTIDE SEQUENCE [LARGE SCALE GENOMIC DNA]</scope>
    <source>
        <strain evidence="3 4">MA2</strain>
    </source>
</reference>
<evidence type="ECO:0000313" key="4">
    <source>
        <dbReference type="Proteomes" id="UP000773064"/>
    </source>
</evidence>
<dbReference type="RefSeq" id="WP_214358779.1">
    <property type="nucleotide sequence ID" value="NZ_JAFEJS010000011.1"/>
</dbReference>
<keyword evidence="4" id="KW-1185">Reference proteome</keyword>
<comment type="caution">
    <text evidence="3">The sequence shown here is derived from an EMBL/GenBank/DDBJ whole genome shotgun (WGS) entry which is preliminary data.</text>
</comment>
<keyword evidence="1" id="KW-0732">Signal</keyword>
<protein>
    <recommendedName>
        <fullName evidence="2">DUF5648 domain-containing protein</fullName>
    </recommendedName>
</protein>
<evidence type="ECO:0000259" key="2">
    <source>
        <dbReference type="Pfam" id="PF18885"/>
    </source>
</evidence>
<dbReference type="EMBL" id="JAFEJS010000011">
    <property type="protein sequence ID" value="MBT1173525.1"/>
    <property type="molecule type" value="Genomic_DNA"/>
</dbReference>
<name>A0ABS5URT0_9BIFI</name>
<dbReference type="InterPro" id="IPR043708">
    <property type="entry name" value="DUF5648"/>
</dbReference>
<dbReference type="Proteomes" id="UP000773064">
    <property type="component" value="Unassembled WGS sequence"/>
</dbReference>
<feature type="domain" description="DUF5648" evidence="2">
    <location>
        <begin position="299"/>
        <end position="430"/>
    </location>
</feature>